<sequence length="188" mass="20292">MPGHSARSEPETPVVAITEGKLHVTVPTRNGPATISRIQDTENEISGYWARTSRPCPKSCIQPMRPVDGIVPIGELELLDMLCDAGTLVLDSRTADWFEAGSIPGAINLPFTEAADRLDELGCRRDGDGWDCASAATVALFCNGPWCGQSPTAIRDMVAAGFPAGRIHYYRDGMQGWHMFGLTTTRSA</sequence>
<dbReference type="OrthoDB" id="9784513at2"/>
<dbReference type="SMART" id="SM00450">
    <property type="entry name" value="RHOD"/>
    <property type="match status" value="1"/>
</dbReference>
<dbReference type="RefSeq" id="WP_092361454.1">
    <property type="nucleotide sequence ID" value="NZ_BMGV01000001.1"/>
</dbReference>
<dbReference type="Proteomes" id="UP000199379">
    <property type="component" value="Unassembled WGS sequence"/>
</dbReference>
<organism evidence="2 3">
    <name type="scientific">Cribrihabitans marinus</name>
    <dbReference type="NCBI Taxonomy" id="1227549"/>
    <lineage>
        <taxon>Bacteria</taxon>
        <taxon>Pseudomonadati</taxon>
        <taxon>Pseudomonadota</taxon>
        <taxon>Alphaproteobacteria</taxon>
        <taxon>Rhodobacterales</taxon>
        <taxon>Paracoccaceae</taxon>
        <taxon>Cribrihabitans</taxon>
    </lineage>
</organism>
<dbReference type="SUPFAM" id="SSF52821">
    <property type="entry name" value="Rhodanese/Cell cycle control phosphatase"/>
    <property type="match status" value="1"/>
</dbReference>
<dbReference type="EMBL" id="FNYD01000001">
    <property type="protein sequence ID" value="SEI41457.1"/>
    <property type="molecule type" value="Genomic_DNA"/>
</dbReference>
<dbReference type="AlphaFoldDB" id="A0A1H6QMQ5"/>
<dbReference type="GO" id="GO:0016740">
    <property type="term" value="F:transferase activity"/>
    <property type="evidence" value="ECO:0007669"/>
    <property type="project" value="UniProtKB-KW"/>
</dbReference>
<name>A0A1H6QMQ5_9RHOB</name>
<dbReference type="InterPro" id="IPR001763">
    <property type="entry name" value="Rhodanese-like_dom"/>
</dbReference>
<dbReference type="CDD" id="cd00158">
    <property type="entry name" value="RHOD"/>
    <property type="match status" value="1"/>
</dbReference>
<dbReference type="STRING" id="1227549.SAMN05444007_10196"/>
<keyword evidence="3" id="KW-1185">Reference proteome</keyword>
<accession>A0A1H6QMQ5</accession>
<evidence type="ECO:0000313" key="3">
    <source>
        <dbReference type="Proteomes" id="UP000199379"/>
    </source>
</evidence>
<dbReference type="InterPro" id="IPR036873">
    <property type="entry name" value="Rhodanese-like_dom_sf"/>
</dbReference>
<feature type="domain" description="Rhodanese" evidence="1">
    <location>
        <begin position="83"/>
        <end position="186"/>
    </location>
</feature>
<dbReference type="Gene3D" id="3.40.250.10">
    <property type="entry name" value="Rhodanese-like domain"/>
    <property type="match status" value="1"/>
</dbReference>
<keyword evidence="2" id="KW-0808">Transferase</keyword>
<reference evidence="2 3" key="1">
    <citation type="submission" date="2016-10" db="EMBL/GenBank/DDBJ databases">
        <authorList>
            <person name="de Groot N.N."/>
        </authorList>
    </citation>
    <scope>NUCLEOTIDE SEQUENCE [LARGE SCALE GENOMIC DNA]</scope>
    <source>
        <strain evidence="2 3">DSM 29340</strain>
    </source>
</reference>
<evidence type="ECO:0000259" key="1">
    <source>
        <dbReference type="PROSITE" id="PS50206"/>
    </source>
</evidence>
<dbReference type="Pfam" id="PF00581">
    <property type="entry name" value="Rhodanese"/>
    <property type="match status" value="1"/>
</dbReference>
<protein>
    <submittedName>
        <fullName evidence="2">Rhodanese-related sulfurtransferase</fullName>
    </submittedName>
</protein>
<proteinExistence type="predicted"/>
<gene>
    <name evidence="2" type="ORF">SAMN05444007_10196</name>
</gene>
<dbReference type="PROSITE" id="PS50206">
    <property type="entry name" value="RHODANESE_3"/>
    <property type="match status" value="1"/>
</dbReference>
<evidence type="ECO:0000313" key="2">
    <source>
        <dbReference type="EMBL" id="SEI41457.1"/>
    </source>
</evidence>